<feature type="non-terminal residue" evidence="2">
    <location>
        <position position="1"/>
    </location>
</feature>
<proteinExistence type="predicted"/>
<evidence type="ECO:0000313" key="3">
    <source>
        <dbReference type="EMBL" id="CAF4394980.1"/>
    </source>
</evidence>
<dbReference type="Proteomes" id="UP000681720">
    <property type="component" value="Unassembled WGS sequence"/>
</dbReference>
<dbReference type="EMBL" id="CAJOBH010029763">
    <property type="protein sequence ID" value="CAF4270497.1"/>
    <property type="molecule type" value="Genomic_DNA"/>
</dbReference>
<evidence type="ECO:0000256" key="1">
    <source>
        <dbReference type="SAM" id="MobiDB-lite"/>
    </source>
</evidence>
<protein>
    <submittedName>
        <fullName evidence="2">Uncharacterized protein</fullName>
    </submittedName>
</protein>
<reference evidence="2" key="1">
    <citation type="submission" date="2021-02" db="EMBL/GenBank/DDBJ databases">
        <authorList>
            <person name="Nowell W R."/>
        </authorList>
    </citation>
    <scope>NUCLEOTIDE SEQUENCE</scope>
</reference>
<evidence type="ECO:0000313" key="2">
    <source>
        <dbReference type="EMBL" id="CAF4270497.1"/>
    </source>
</evidence>
<gene>
    <name evidence="2" type="ORF">BYL167_LOCUS26306</name>
    <name evidence="3" type="ORF">GIL414_LOCUS29887</name>
</gene>
<organism evidence="2 4">
    <name type="scientific">Rotaria magnacalcarata</name>
    <dbReference type="NCBI Taxonomy" id="392030"/>
    <lineage>
        <taxon>Eukaryota</taxon>
        <taxon>Metazoa</taxon>
        <taxon>Spiralia</taxon>
        <taxon>Gnathifera</taxon>
        <taxon>Rotifera</taxon>
        <taxon>Eurotatoria</taxon>
        <taxon>Bdelloidea</taxon>
        <taxon>Philodinida</taxon>
        <taxon>Philodinidae</taxon>
        <taxon>Rotaria</taxon>
    </lineage>
</organism>
<evidence type="ECO:0000313" key="4">
    <source>
        <dbReference type="Proteomes" id="UP000681967"/>
    </source>
</evidence>
<dbReference type="AlphaFoldDB" id="A0A8S2T873"/>
<dbReference type="Proteomes" id="UP000681967">
    <property type="component" value="Unassembled WGS sequence"/>
</dbReference>
<name>A0A8S2T873_9BILA</name>
<feature type="region of interest" description="Disordered" evidence="1">
    <location>
        <begin position="1"/>
        <end position="21"/>
    </location>
</feature>
<comment type="caution">
    <text evidence="2">The sequence shown here is derived from an EMBL/GenBank/DDBJ whole genome shotgun (WGS) entry which is preliminary data.</text>
</comment>
<sequence length="40" mass="4348">NTTNETTTAAASNIGTQQTLSTDPNQFAKLEVSKTIHLHY</sequence>
<dbReference type="EMBL" id="CAJOBJ010055629">
    <property type="protein sequence ID" value="CAF4394980.1"/>
    <property type="molecule type" value="Genomic_DNA"/>
</dbReference>
<accession>A0A8S2T873</accession>
<feature type="compositionally biased region" description="Low complexity" evidence="1">
    <location>
        <begin position="1"/>
        <end position="13"/>
    </location>
</feature>